<evidence type="ECO:0000256" key="6">
    <source>
        <dbReference type="PIRSR" id="PIRSR001430-2"/>
    </source>
</evidence>
<dbReference type="PANTHER" id="PTHR11142:SF0">
    <property type="entry name" value="TRNA PSEUDOURIDINE SYNTHASE-LIKE 1"/>
    <property type="match status" value="1"/>
</dbReference>
<evidence type="ECO:0000256" key="2">
    <source>
        <dbReference type="ARBA" id="ARBA00022694"/>
    </source>
</evidence>
<evidence type="ECO:0000259" key="8">
    <source>
        <dbReference type="Pfam" id="PF01416"/>
    </source>
</evidence>
<dbReference type="GO" id="GO:0160147">
    <property type="term" value="F:tRNA pseudouridine(38-40) synthase activity"/>
    <property type="evidence" value="ECO:0007669"/>
    <property type="project" value="UniProtKB-EC"/>
</dbReference>
<dbReference type="STRING" id="1527.SAMN04489757_13743"/>
<dbReference type="Gene3D" id="3.30.70.580">
    <property type="entry name" value="Pseudouridine synthase I, catalytic domain, N-terminal subdomain"/>
    <property type="match status" value="1"/>
</dbReference>
<dbReference type="GO" id="GO:0003723">
    <property type="term" value="F:RNA binding"/>
    <property type="evidence" value="ECO:0007669"/>
    <property type="project" value="InterPro"/>
</dbReference>
<feature type="binding site" evidence="4 6">
    <location>
        <position position="110"/>
    </location>
    <ligand>
        <name>substrate</name>
    </ligand>
</feature>
<evidence type="ECO:0000256" key="5">
    <source>
        <dbReference type="PIRSR" id="PIRSR001430-1"/>
    </source>
</evidence>
<feature type="domain" description="Pseudouridine synthase I TruA alpha/beta" evidence="8">
    <location>
        <begin position="143"/>
        <end position="245"/>
    </location>
</feature>
<comment type="subunit">
    <text evidence="4">Homodimer.</text>
</comment>
<feature type="domain" description="Pseudouridine synthase I TruA alpha/beta" evidence="8">
    <location>
        <begin position="9"/>
        <end position="103"/>
    </location>
</feature>
<dbReference type="AlphaFoldDB" id="A0A1I5I003"/>
<dbReference type="InterPro" id="IPR020095">
    <property type="entry name" value="PsdUridine_synth_TruA_C"/>
</dbReference>
<dbReference type="EMBL" id="FOWD01000037">
    <property type="protein sequence ID" value="SFO53958.1"/>
    <property type="molecule type" value="Genomic_DNA"/>
</dbReference>
<evidence type="ECO:0000313" key="9">
    <source>
        <dbReference type="EMBL" id="SFO53958.1"/>
    </source>
</evidence>
<dbReference type="CDD" id="cd02570">
    <property type="entry name" value="PseudoU_synth_EcTruA"/>
    <property type="match status" value="1"/>
</dbReference>
<dbReference type="RefSeq" id="WP_091687986.1">
    <property type="nucleotide sequence ID" value="NZ_BAABFM010000008.1"/>
</dbReference>
<evidence type="ECO:0000256" key="4">
    <source>
        <dbReference type="HAMAP-Rule" id="MF_00171"/>
    </source>
</evidence>
<dbReference type="Pfam" id="PF01416">
    <property type="entry name" value="PseudoU_synth_1"/>
    <property type="match status" value="2"/>
</dbReference>
<comment type="caution">
    <text evidence="4">Lacks conserved residue(s) required for the propagation of feature annotation.</text>
</comment>
<dbReference type="GO" id="GO:0031119">
    <property type="term" value="P:tRNA pseudouridine synthesis"/>
    <property type="evidence" value="ECO:0007669"/>
    <property type="project" value="UniProtKB-UniRule"/>
</dbReference>
<feature type="active site" description="Nucleophile" evidence="4 5">
    <location>
        <position position="52"/>
    </location>
</feature>
<dbReference type="InterPro" id="IPR020097">
    <property type="entry name" value="PsdUridine_synth_TruA_a/b_dom"/>
</dbReference>
<dbReference type="InterPro" id="IPR020103">
    <property type="entry name" value="PsdUridine_synth_cat_dom_sf"/>
</dbReference>
<dbReference type="InterPro" id="IPR020094">
    <property type="entry name" value="TruA/RsuA/RluB/E/F_N"/>
</dbReference>
<dbReference type="FunFam" id="3.30.70.580:FF:000001">
    <property type="entry name" value="tRNA pseudouridine synthase A"/>
    <property type="match status" value="1"/>
</dbReference>
<dbReference type="SUPFAM" id="SSF55120">
    <property type="entry name" value="Pseudouridine synthase"/>
    <property type="match status" value="1"/>
</dbReference>
<evidence type="ECO:0000256" key="1">
    <source>
        <dbReference type="ARBA" id="ARBA00009375"/>
    </source>
</evidence>
<dbReference type="Proteomes" id="UP000198806">
    <property type="component" value="Unassembled WGS sequence"/>
</dbReference>
<dbReference type="HAMAP" id="MF_00171">
    <property type="entry name" value="TruA"/>
    <property type="match status" value="1"/>
</dbReference>
<keyword evidence="10" id="KW-1185">Reference proteome</keyword>
<sequence>MKRVMLEIAYDGTNYCGWQIQPNGITVEEIINKTLTELLKEPIFVIGASRTDSGVHALGNVAVFDTNTKIPGEKISFALNQRLPKDIVIQKSREVPLDFHPRYCNSRKTYEYRILNSRFPIPTERLYSYFIYYPLDTDAMKKAAEYLVGEHDFKSFCSNRTQVVDTIRRVYDINIERNKDMIDITISGNGFLYNMVRIIVGTLVKVGLGVYPPEHVHEILEKKDRMAAGPKAPAQGLMLKCIEYPDLVDENK</sequence>
<gene>
    <name evidence="4" type="primary">truA</name>
    <name evidence="9" type="ORF">SAMN04489757_13743</name>
</gene>
<protein>
    <recommendedName>
        <fullName evidence="4">tRNA pseudouridine synthase A</fullName>
        <ecNumber evidence="4">5.4.99.12</ecNumber>
    </recommendedName>
    <alternativeName>
        <fullName evidence="4">tRNA pseudouridine(38-40) synthase</fullName>
    </alternativeName>
    <alternativeName>
        <fullName evidence="4">tRNA pseudouridylate synthase I</fullName>
    </alternativeName>
    <alternativeName>
        <fullName evidence="4">tRNA-uridine isomerase I</fullName>
    </alternativeName>
</protein>
<evidence type="ECO:0000313" key="10">
    <source>
        <dbReference type="Proteomes" id="UP000198806"/>
    </source>
</evidence>
<comment type="similarity">
    <text evidence="1 4 7">Belongs to the tRNA pseudouridine synthase TruA family.</text>
</comment>
<proteinExistence type="inferred from homology"/>
<keyword evidence="2 4" id="KW-0819">tRNA processing</keyword>
<dbReference type="Gene3D" id="3.30.70.660">
    <property type="entry name" value="Pseudouridine synthase I, catalytic domain, C-terminal subdomain"/>
    <property type="match status" value="1"/>
</dbReference>
<comment type="function">
    <text evidence="4">Formation of pseudouridine at positions 38, 39 and 40 in the anticodon stem and loop of transfer RNAs.</text>
</comment>
<dbReference type="PANTHER" id="PTHR11142">
    <property type="entry name" value="PSEUDOURIDYLATE SYNTHASE"/>
    <property type="match status" value="1"/>
</dbReference>
<dbReference type="OrthoDB" id="9811823at2"/>
<dbReference type="InterPro" id="IPR001406">
    <property type="entry name" value="PsdUridine_synth_TruA"/>
</dbReference>
<evidence type="ECO:0000256" key="7">
    <source>
        <dbReference type="RuleBase" id="RU003792"/>
    </source>
</evidence>
<comment type="catalytic activity">
    <reaction evidence="4 7">
        <text>uridine(38/39/40) in tRNA = pseudouridine(38/39/40) in tRNA</text>
        <dbReference type="Rhea" id="RHEA:22376"/>
        <dbReference type="Rhea" id="RHEA-COMP:10085"/>
        <dbReference type="Rhea" id="RHEA-COMP:10087"/>
        <dbReference type="ChEBI" id="CHEBI:65314"/>
        <dbReference type="ChEBI" id="CHEBI:65315"/>
        <dbReference type="EC" id="5.4.99.12"/>
    </reaction>
</comment>
<dbReference type="EC" id="5.4.99.12" evidence="4"/>
<dbReference type="PIRSF" id="PIRSF001430">
    <property type="entry name" value="tRNA_psdUrid_synth"/>
    <property type="match status" value="1"/>
</dbReference>
<organism evidence="9 10">
    <name type="scientific">Anaerocolumna aminovalerica</name>
    <dbReference type="NCBI Taxonomy" id="1527"/>
    <lineage>
        <taxon>Bacteria</taxon>
        <taxon>Bacillati</taxon>
        <taxon>Bacillota</taxon>
        <taxon>Clostridia</taxon>
        <taxon>Lachnospirales</taxon>
        <taxon>Lachnospiraceae</taxon>
        <taxon>Anaerocolumna</taxon>
    </lineage>
</organism>
<reference evidence="9 10" key="1">
    <citation type="submission" date="2016-10" db="EMBL/GenBank/DDBJ databases">
        <authorList>
            <person name="de Groot N.N."/>
        </authorList>
    </citation>
    <scope>NUCLEOTIDE SEQUENCE [LARGE SCALE GENOMIC DNA]</scope>
    <source>
        <strain evidence="9 10">DSM 1283</strain>
    </source>
</reference>
<evidence type="ECO:0000256" key="3">
    <source>
        <dbReference type="ARBA" id="ARBA00023235"/>
    </source>
</evidence>
<accession>A0A1I5I003</accession>
<dbReference type="NCBIfam" id="TIGR00071">
    <property type="entry name" value="hisT_truA"/>
    <property type="match status" value="1"/>
</dbReference>
<name>A0A1I5I003_9FIRM</name>
<keyword evidence="3 4" id="KW-0413">Isomerase</keyword>